<evidence type="ECO:0000259" key="2">
    <source>
        <dbReference type="PROSITE" id="PS50110"/>
    </source>
</evidence>
<dbReference type="InterPro" id="IPR001789">
    <property type="entry name" value="Sig_transdc_resp-reg_receiver"/>
</dbReference>
<dbReference type="InterPro" id="IPR000160">
    <property type="entry name" value="GGDEF_dom"/>
</dbReference>
<evidence type="ECO:0008006" key="6">
    <source>
        <dbReference type="Google" id="ProtNLM"/>
    </source>
</evidence>
<dbReference type="AlphaFoldDB" id="A0A917TDH8"/>
<dbReference type="PANTHER" id="PTHR45138">
    <property type="entry name" value="REGULATORY COMPONENTS OF SENSORY TRANSDUCTION SYSTEM"/>
    <property type="match status" value="1"/>
</dbReference>
<dbReference type="GO" id="GO:0000160">
    <property type="term" value="P:phosphorelay signal transduction system"/>
    <property type="evidence" value="ECO:0007669"/>
    <property type="project" value="InterPro"/>
</dbReference>
<evidence type="ECO:0000259" key="3">
    <source>
        <dbReference type="PROSITE" id="PS50887"/>
    </source>
</evidence>
<feature type="domain" description="Response regulatory" evidence="2">
    <location>
        <begin position="415"/>
        <end position="538"/>
    </location>
</feature>
<keyword evidence="1" id="KW-0597">Phosphoprotein</keyword>
<dbReference type="CDD" id="cd01949">
    <property type="entry name" value="GGDEF"/>
    <property type="match status" value="1"/>
</dbReference>
<dbReference type="Pfam" id="PF00072">
    <property type="entry name" value="Response_reg"/>
    <property type="match status" value="2"/>
</dbReference>
<protein>
    <recommendedName>
        <fullName evidence="6">Diguanylate cyclase</fullName>
    </recommendedName>
</protein>
<dbReference type="GO" id="GO:1902201">
    <property type="term" value="P:negative regulation of bacterial-type flagellum-dependent cell motility"/>
    <property type="evidence" value="ECO:0007669"/>
    <property type="project" value="TreeGrafter"/>
</dbReference>
<dbReference type="GO" id="GO:0052621">
    <property type="term" value="F:diguanylate cyclase activity"/>
    <property type="evidence" value="ECO:0007669"/>
    <property type="project" value="TreeGrafter"/>
</dbReference>
<gene>
    <name evidence="4" type="ORF">GCM10011351_00790</name>
</gene>
<dbReference type="FunFam" id="3.30.70.270:FF:000001">
    <property type="entry name" value="Diguanylate cyclase domain protein"/>
    <property type="match status" value="1"/>
</dbReference>
<dbReference type="SUPFAM" id="SSF55073">
    <property type="entry name" value="Nucleotide cyclase"/>
    <property type="match status" value="1"/>
</dbReference>
<accession>A0A917TDH8</accession>
<reference evidence="4" key="1">
    <citation type="journal article" date="2014" name="Int. J. Syst. Evol. Microbiol.">
        <title>Complete genome sequence of Corynebacterium casei LMG S-19264T (=DSM 44701T), isolated from a smear-ripened cheese.</title>
        <authorList>
            <consortium name="US DOE Joint Genome Institute (JGI-PGF)"/>
            <person name="Walter F."/>
            <person name="Albersmeier A."/>
            <person name="Kalinowski J."/>
            <person name="Ruckert C."/>
        </authorList>
    </citation>
    <scope>NUCLEOTIDE SEQUENCE</scope>
    <source>
        <strain evidence="4">CGMCC 1.6333</strain>
    </source>
</reference>
<dbReference type="NCBIfam" id="TIGR00254">
    <property type="entry name" value="GGDEF"/>
    <property type="match status" value="1"/>
</dbReference>
<dbReference type="SMART" id="SM00267">
    <property type="entry name" value="GGDEF"/>
    <property type="match status" value="1"/>
</dbReference>
<dbReference type="Gene3D" id="3.30.70.270">
    <property type="match status" value="1"/>
</dbReference>
<comment type="caution">
    <text evidence="4">The sequence shown here is derived from an EMBL/GenBank/DDBJ whole genome shotgun (WGS) entry which is preliminary data.</text>
</comment>
<dbReference type="Pfam" id="PF00990">
    <property type="entry name" value="GGDEF"/>
    <property type="match status" value="1"/>
</dbReference>
<dbReference type="GO" id="GO:0005886">
    <property type="term" value="C:plasma membrane"/>
    <property type="evidence" value="ECO:0007669"/>
    <property type="project" value="TreeGrafter"/>
</dbReference>
<dbReference type="EMBL" id="BMLG01000001">
    <property type="protein sequence ID" value="GGM18833.1"/>
    <property type="molecule type" value="Genomic_DNA"/>
</dbReference>
<feature type="modified residue" description="4-aspartylphosphate" evidence="1">
    <location>
        <position position="471"/>
    </location>
</feature>
<evidence type="ECO:0000313" key="4">
    <source>
        <dbReference type="EMBL" id="GGM18833.1"/>
    </source>
</evidence>
<dbReference type="PROSITE" id="PS50110">
    <property type="entry name" value="RESPONSE_REGULATORY"/>
    <property type="match status" value="2"/>
</dbReference>
<feature type="domain" description="GGDEF" evidence="3">
    <location>
        <begin position="271"/>
        <end position="404"/>
    </location>
</feature>
<dbReference type="Proteomes" id="UP000618460">
    <property type="component" value="Unassembled WGS sequence"/>
</dbReference>
<dbReference type="InterPro" id="IPR029787">
    <property type="entry name" value="Nucleotide_cyclase"/>
</dbReference>
<dbReference type="OrthoDB" id="9759607at2"/>
<dbReference type="Gene3D" id="3.40.50.2300">
    <property type="match status" value="2"/>
</dbReference>
<dbReference type="PANTHER" id="PTHR45138:SF9">
    <property type="entry name" value="DIGUANYLATE CYCLASE DGCM-RELATED"/>
    <property type="match status" value="1"/>
</dbReference>
<dbReference type="RefSeq" id="WP_117152595.1">
    <property type="nucleotide sequence ID" value="NZ_BMLG01000001.1"/>
</dbReference>
<keyword evidence="5" id="KW-1185">Reference proteome</keyword>
<dbReference type="SUPFAM" id="SSF52172">
    <property type="entry name" value="CheY-like"/>
    <property type="match status" value="2"/>
</dbReference>
<feature type="domain" description="Response regulatory" evidence="2">
    <location>
        <begin position="115"/>
        <end position="231"/>
    </location>
</feature>
<reference evidence="4" key="2">
    <citation type="submission" date="2020-09" db="EMBL/GenBank/DDBJ databases">
        <authorList>
            <person name="Sun Q."/>
            <person name="Zhou Y."/>
        </authorList>
    </citation>
    <scope>NUCLEOTIDE SEQUENCE</scope>
    <source>
        <strain evidence="4">CGMCC 1.6333</strain>
    </source>
</reference>
<feature type="modified residue" description="4-aspartylphosphate" evidence="1">
    <location>
        <position position="164"/>
    </location>
</feature>
<name>A0A917TDH8_9BACI</name>
<proteinExistence type="predicted"/>
<dbReference type="InterPro" id="IPR011006">
    <property type="entry name" value="CheY-like_superfamily"/>
</dbReference>
<evidence type="ECO:0000256" key="1">
    <source>
        <dbReference type="PROSITE-ProRule" id="PRU00169"/>
    </source>
</evidence>
<dbReference type="InterPro" id="IPR050469">
    <property type="entry name" value="Diguanylate_Cyclase"/>
</dbReference>
<sequence length="542" mass="62753">MDLEKYKQLLFNNIKKQAVEWFETGKQKQIPNEQVYRFLHSIKGTSGTIQLKGLFQLTSNLLAEVDQTEEKNWKSSELSEYLYPLLQISYEYENFEEEIAQELEPTIERNEKAPLIHLIDDDVSMLILLKDALEEQGWMVLANTDPVKATNQYFDMLPDCLVIDLEMPTKNGFEILKDIHEHNEKQFIPKVIISANQGREERIAAFKMGADDFIGKPIDIEEFVVRIGRHIQRKTLFDQSVLIDELTQVYNRKLLYDVYQRQLENLSVSEIPFTIVMLDIDFFKKINDTYGHAAGDRVLHHFAQFLTRNVRGTDTVFRYGGEEFVILFPDASYDVVKEKLEVMLTNYREIEHTENGQSFSLTFSAGIFTVYEDQVELATTLEKADLALYKVKENGRAGIEIGNDFLQESSKKKLYISIVDDEVIIRTILTKIFNNITLDHTELDIEVFEDGAKFFESERHEIIGTHFVILDGVMPVMDGIEVLQKLKALEHAAMFNVLMLTSRKSENDIVRALSLGADDYLTKPFNITELQARIQRLLERIE</sequence>
<dbReference type="PROSITE" id="PS50887">
    <property type="entry name" value="GGDEF"/>
    <property type="match status" value="1"/>
</dbReference>
<dbReference type="InterPro" id="IPR043128">
    <property type="entry name" value="Rev_trsase/Diguanyl_cyclase"/>
</dbReference>
<organism evidence="4 5">
    <name type="scientific">Paraliobacillus quinghaiensis</name>
    <dbReference type="NCBI Taxonomy" id="470815"/>
    <lineage>
        <taxon>Bacteria</taxon>
        <taxon>Bacillati</taxon>
        <taxon>Bacillota</taxon>
        <taxon>Bacilli</taxon>
        <taxon>Bacillales</taxon>
        <taxon>Bacillaceae</taxon>
        <taxon>Paraliobacillus</taxon>
    </lineage>
</organism>
<dbReference type="GO" id="GO:0043709">
    <property type="term" value="P:cell adhesion involved in single-species biofilm formation"/>
    <property type="evidence" value="ECO:0007669"/>
    <property type="project" value="TreeGrafter"/>
</dbReference>
<evidence type="ECO:0000313" key="5">
    <source>
        <dbReference type="Proteomes" id="UP000618460"/>
    </source>
</evidence>
<dbReference type="SMART" id="SM00448">
    <property type="entry name" value="REC"/>
    <property type="match status" value="2"/>
</dbReference>